<reference evidence="2 3" key="1">
    <citation type="submission" date="2017-03" db="EMBL/GenBank/DDBJ databases">
        <title>Widespread Adenine N6-methylation of Active Genes in Fungi.</title>
        <authorList>
            <consortium name="DOE Joint Genome Institute"/>
            <person name="Mondo S.J."/>
            <person name="Dannebaum R.O."/>
            <person name="Kuo R.C."/>
            <person name="Louie K.B."/>
            <person name="Bewick A.J."/>
            <person name="Labutti K."/>
            <person name="Haridas S."/>
            <person name="Kuo A."/>
            <person name="Salamov A."/>
            <person name="Ahrendt S.R."/>
            <person name="Lau R."/>
            <person name="Bowen B.P."/>
            <person name="Lipzen A."/>
            <person name="Sullivan W."/>
            <person name="Andreopoulos W.B."/>
            <person name="Clum A."/>
            <person name="Lindquist E."/>
            <person name="Daum C."/>
            <person name="Northen T.R."/>
            <person name="Ramamoorthy G."/>
            <person name="Schmitz R.J."/>
            <person name="Gryganskyi A."/>
            <person name="Culley D."/>
            <person name="Magnuson J."/>
            <person name="James T.Y."/>
            <person name="O'Malley M.A."/>
            <person name="Stajich J.E."/>
            <person name="Spatafora J.W."/>
            <person name="Visel A."/>
            <person name="Grigoriev I.V."/>
        </authorList>
    </citation>
    <scope>NUCLEOTIDE SEQUENCE [LARGE SCALE GENOMIC DNA]</scope>
    <source>
        <strain evidence="2 3">NRRL Y-17943</strain>
    </source>
</reference>
<dbReference type="Pfam" id="PF08539">
    <property type="entry name" value="HbrB"/>
    <property type="match status" value="1"/>
</dbReference>
<protein>
    <submittedName>
        <fullName evidence="2">HbrB-like-domain-containing protein</fullName>
    </submittedName>
</protein>
<proteinExistence type="predicted"/>
<feature type="compositionally biased region" description="Low complexity" evidence="1">
    <location>
        <begin position="146"/>
        <end position="164"/>
    </location>
</feature>
<dbReference type="AlphaFoldDB" id="A0A1Y1ULE5"/>
<dbReference type="PANTHER" id="PTHR32428">
    <property type="entry name" value="TARGET OF RAPAMYCIN COMPLEX 2 SUBUNIT BIT61-RELATED"/>
    <property type="match status" value="1"/>
</dbReference>
<feature type="compositionally biased region" description="Polar residues" evidence="1">
    <location>
        <begin position="31"/>
        <end position="50"/>
    </location>
</feature>
<feature type="region of interest" description="Disordered" evidence="1">
    <location>
        <begin position="438"/>
        <end position="515"/>
    </location>
</feature>
<feature type="compositionally biased region" description="Gly residues" evidence="1">
    <location>
        <begin position="100"/>
        <end position="109"/>
    </location>
</feature>
<dbReference type="InterPro" id="IPR013745">
    <property type="entry name" value="Bit61/PRR5"/>
</dbReference>
<dbReference type="RefSeq" id="XP_021872228.1">
    <property type="nucleotide sequence ID" value="XM_022015275.1"/>
</dbReference>
<dbReference type="STRING" id="4999.A0A1Y1ULE5"/>
<dbReference type="PANTHER" id="PTHR32428:SF2">
    <property type="entry name" value="TARGET OF RAPAMYCIN COMPLEX 2 SUBUNIT BIT61-RELATED"/>
    <property type="match status" value="1"/>
</dbReference>
<dbReference type="GO" id="GO:0031932">
    <property type="term" value="C:TORC2 complex"/>
    <property type="evidence" value="ECO:0007669"/>
    <property type="project" value="TreeGrafter"/>
</dbReference>
<feature type="region of interest" description="Disordered" evidence="1">
    <location>
        <begin position="1"/>
        <end position="183"/>
    </location>
</feature>
<accession>A0A1Y1ULE5</accession>
<organism evidence="2 3">
    <name type="scientific">Kockovaella imperatae</name>
    <dbReference type="NCBI Taxonomy" id="4999"/>
    <lineage>
        <taxon>Eukaryota</taxon>
        <taxon>Fungi</taxon>
        <taxon>Dikarya</taxon>
        <taxon>Basidiomycota</taxon>
        <taxon>Agaricomycotina</taxon>
        <taxon>Tremellomycetes</taxon>
        <taxon>Tremellales</taxon>
        <taxon>Cuniculitremaceae</taxon>
        <taxon>Kockovaella</taxon>
    </lineage>
</organism>
<name>A0A1Y1ULE5_9TREE</name>
<gene>
    <name evidence="2" type="ORF">BD324DRAFT_620380</name>
</gene>
<feature type="compositionally biased region" description="Low complexity" evidence="1">
    <location>
        <begin position="57"/>
        <end position="67"/>
    </location>
</feature>
<evidence type="ECO:0000313" key="2">
    <source>
        <dbReference type="EMBL" id="ORX38306.1"/>
    </source>
</evidence>
<dbReference type="EMBL" id="NBSH01000004">
    <property type="protein sequence ID" value="ORX38306.1"/>
    <property type="molecule type" value="Genomic_DNA"/>
</dbReference>
<keyword evidence="3" id="KW-1185">Reference proteome</keyword>
<dbReference type="Proteomes" id="UP000193218">
    <property type="component" value="Unassembled WGS sequence"/>
</dbReference>
<evidence type="ECO:0000313" key="3">
    <source>
        <dbReference type="Proteomes" id="UP000193218"/>
    </source>
</evidence>
<feature type="compositionally biased region" description="Polar residues" evidence="1">
    <location>
        <begin position="505"/>
        <end position="515"/>
    </location>
</feature>
<dbReference type="GO" id="GO:0038203">
    <property type="term" value="P:TORC2 signaling"/>
    <property type="evidence" value="ECO:0007669"/>
    <property type="project" value="TreeGrafter"/>
</dbReference>
<evidence type="ECO:0000256" key="1">
    <source>
        <dbReference type="SAM" id="MobiDB-lite"/>
    </source>
</evidence>
<dbReference type="InParanoid" id="A0A1Y1ULE5"/>
<sequence>MAYKPPSRNPSGLSIRPPSPKTVLAPPLVTPTAQISSSNGAVAGPSNPSSPRRMATSPISPSQSSQGGLWGGQGSQHGASNAYGGPSDDRFRGNSLDVPPGGGSTGNPGGFRDRRLPGATWAAPHSPHRNKSHTSGAGAYDNKLVSSTLSHLPPLPSPSGSTSPYQSTPTLLNPRPTSPRPVNSVIPILSSSSGIVLPDGTTLSRDAERPGRNMADAIAHSSPSSPWSVLTVHVLPLFAGGPLKTPIEDLNHLCHSHIVAVSQRVPLSRVIPVLTQDLRDFIASGMLTLKAKFETLEEAKIIPRAAEVWSFFWSQVLPYLEGVYLPFTQIRDVPSTTQSSGSTNSIVSIPLIPVRHLLLSGFMLHILLPLLPRLIPLISSSNLPPSLPELQRILQMSLVLSTQARYSSIFQTRENRDEEVRENVETLGRTVRWRMQHGDSAISEQPAPGATRVQRGMSVSGRRRKGIRGSFVPREDGFAEDDDDDDPTPNQSYAAGAAEWPPVGTQGTQSTVVAS</sequence>
<dbReference type="OrthoDB" id="2290221at2759"/>
<feature type="compositionally biased region" description="Acidic residues" evidence="1">
    <location>
        <begin position="478"/>
        <end position="487"/>
    </location>
</feature>
<comment type="caution">
    <text evidence="2">The sequence shown here is derived from an EMBL/GenBank/DDBJ whole genome shotgun (WGS) entry which is preliminary data.</text>
</comment>
<dbReference type="GeneID" id="33557083"/>